<dbReference type="STRING" id="1552123.EP57_13860"/>
<dbReference type="InterPro" id="IPR003439">
    <property type="entry name" value="ABC_transporter-like_ATP-bd"/>
</dbReference>
<dbReference type="GO" id="GO:0005524">
    <property type="term" value="F:ATP binding"/>
    <property type="evidence" value="ECO:0007669"/>
    <property type="project" value="UniProtKB-KW"/>
</dbReference>
<dbReference type="Pfam" id="PF00005">
    <property type="entry name" value="ABC_tran"/>
    <property type="match status" value="1"/>
</dbReference>
<keyword evidence="2" id="KW-0813">Transport</keyword>
<dbReference type="Proteomes" id="UP000029844">
    <property type="component" value="Unassembled WGS sequence"/>
</dbReference>
<dbReference type="EMBL" id="JNFA01000028">
    <property type="protein sequence ID" value="KGL39013.1"/>
    <property type="molecule type" value="Genomic_DNA"/>
</dbReference>
<keyword evidence="6" id="KW-1185">Reference proteome</keyword>
<evidence type="ECO:0000256" key="3">
    <source>
        <dbReference type="ARBA" id="ARBA00022741"/>
    </source>
</evidence>
<dbReference type="InterPro" id="IPR050763">
    <property type="entry name" value="ABC_transporter_ATP-binding"/>
</dbReference>
<evidence type="ECO:0000313" key="5">
    <source>
        <dbReference type="EMBL" id="KGL39013.1"/>
    </source>
</evidence>
<evidence type="ECO:0000313" key="6">
    <source>
        <dbReference type="Proteomes" id="UP000029844"/>
    </source>
</evidence>
<dbReference type="InterPro" id="IPR003593">
    <property type="entry name" value="AAA+_ATPase"/>
</dbReference>
<evidence type="ECO:0000256" key="1">
    <source>
        <dbReference type="ARBA" id="ARBA00005417"/>
    </source>
</evidence>
<proteinExistence type="inferred from homology"/>
<keyword evidence="4 5" id="KW-0067">ATP-binding</keyword>
<dbReference type="Gene3D" id="3.40.50.300">
    <property type="entry name" value="P-loop containing nucleotide triphosphate hydrolases"/>
    <property type="match status" value="1"/>
</dbReference>
<dbReference type="PROSITE" id="PS50893">
    <property type="entry name" value="ABC_TRANSPORTER_2"/>
    <property type="match status" value="1"/>
</dbReference>
<evidence type="ECO:0000256" key="4">
    <source>
        <dbReference type="ARBA" id="ARBA00022840"/>
    </source>
</evidence>
<organism evidence="5 6">
    <name type="scientific">Listeria booriae</name>
    <dbReference type="NCBI Taxonomy" id="1552123"/>
    <lineage>
        <taxon>Bacteria</taxon>
        <taxon>Bacillati</taxon>
        <taxon>Bacillota</taxon>
        <taxon>Bacilli</taxon>
        <taxon>Bacillales</taxon>
        <taxon>Listeriaceae</taxon>
        <taxon>Listeria</taxon>
    </lineage>
</organism>
<gene>
    <name evidence="5" type="ORF">EP57_13860</name>
</gene>
<accession>A0A099W3R4</accession>
<keyword evidence="3" id="KW-0547">Nucleotide-binding</keyword>
<dbReference type="AlphaFoldDB" id="A0A099W3R4"/>
<dbReference type="PANTHER" id="PTHR42711">
    <property type="entry name" value="ABC TRANSPORTER ATP-BINDING PROTEIN"/>
    <property type="match status" value="1"/>
</dbReference>
<dbReference type="GeneID" id="58718425"/>
<dbReference type="RefSeq" id="WP_036087500.1">
    <property type="nucleotide sequence ID" value="NZ_CBCSHQ010000003.1"/>
</dbReference>
<dbReference type="PANTHER" id="PTHR42711:SF5">
    <property type="entry name" value="ABC TRANSPORTER ATP-BINDING PROTEIN NATA"/>
    <property type="match status" value="1"/>
</dbReference>
<dbReference type="InterPro" id="IPR027417">
    <property type="entry name" value="P-loop_NTPase"/>
</dbReference>
<reference evidence="5 6" key="1">
    <citation type="submission" date="2014-05" db="EMBL/GenBank/DDBJ databases">
        <title>Novel Listeriaceae from food processing environments.</title>
        <authorList>
            <person name="den Bakker H.C."/>
        </authorList>
    </citation>
    <scope>NUCLEOTIDE SEQUENCE [LARGE SCALE GENOMIC DNA]</scope>
    <source>
        <strain evidence="5 6">FSL A5-0281</strain>
    </source>
</reference>
<name>A0A099W3R4_9LIST</name>
<comment type="caution">
    <text evidence="5">The sequence shown here is derived from an EMBL/GenBank/DDBJ whole genome shotgun (WGS) entry which is preliminary data.</text>
</comment>
<dbReference type="eggNOG" id="COG4555">
    <property type="taxonomic scope" value="Bacteria"/>
</dbReference>
<dbReference type="SUPFAM" id="SSF52540">
    <property type="entry name" value="P-loop containing nucleoside triphosphate hydrolases"/>
    <property type="match status" value="1"/>
</dbReference>
<sequence length="248" mass="27632">MIEVQNVTKKFRDRKKSTTAVNHVSFHVDKGRIVGLVGENGAGKTTILRSIATLITQDEGKITVAGYDNKTQAEEVKSHIGVLFGGETGLYDRLTARENLLYFGGLYGLPKHTLKKRIDDLSLRFGMRKELDRTVGGFSRGMRQKVAIARAVIHDPAVVLFDEPTTGLDITSANVFRDFTRQLQQEGKTIIFSSHIMDEVESLSDDLILMHQGQLLYAGTAEALYAKEGTNDLNYIFMSNIVRGDMYV</sequence>
<dbReference type="GO" id="GO:0016887">
    <property type="term" value="F:ATP hydrolysis activity"/>
    <property type="evidence" value="ECO:0007669"/>
    <property type="project" value="InterPro"/>
</dbReference>
<evidence type="ECO:0000256" key="2">
    <source>
        <dbReference type="ARBA" id="ARBA00022448"/>
    </source>
</evidence>
<comment type="similarity">
    <text evidence="1">Belongs to the ABC transporter superfamily.</text>
</comment>
<dbReference type="SMART" id="SM00382">
    <property type="entry name" value="AAA"/>
    <property type="match status" value="1"/>
</dbReference>
<dbReference type="OrthoDB" id="9804819at2"/>
<protein>
    <submittedName>
        <fullName evidence="5">ABC transporter ATP-binding protein</fullName>
    </submittedName>
</protein>